<feature type="transmembrane region" description="Helical" evidence="1">
    <location>
        <begin position="39"/>
        <end position="65"/>
    </location>
</feature>
<accession>A0A1I3QAE0</accession>
<evidence type="ECO:0000313" key="2">
    <source>
        <dbReference type="EMBL" id="SFJ30878.1"/>
    </source>
</evidence>
<dbReference type="OrthoDB" id="2111373at2"/>
<feature type="transmembrane region" description="Helical" evidence="1">
    <location>
        <begin position="134"/>
        <end position="154"/>
    </location>
</feature>
<keyword evidence="1" id="KW-0472">Membrane</keyword>
<keyword evidence="3" id="KW-1185">Reference proteome</keyword>
<dbReference type="Proteomes" id="UP000199545">
    <property type="component" value="Unassembled WGS sequence"/>
</dbReference>
<dbReference type="EMBL" id="FORR01000007">
    <property type="protein sequence ID" value="SFJ30878.1"/>
    <property type="molecule type" value="Genomic_DNA"/>
</dbReference>
<keyword evidence="1" id="KW-0812">Transmembrane</keyword>
<reference evidence="2 3" key="1">
    <citation type="submission" date="2016-10" db="EMBL/GenBank/DDBJ databases">
        <authorList>
            <person name="de Groot N.N."/>
        </authorList>
    </citation>
    <scope>NUCLEOTIDE SEQUENCE [LARGE SCALE GENOMIC DNA]</scope>
    <source>
        <strain evidence="2 3">DSM 44778</strain>
    </source>
</reference>
<organism evidence="2 3">
    <name type="scientific">Thermoflavimicrobium dichotomicum</name>
    <dbReference type="NCBI Taxonomy" id="46223"/>
    <lineage>
        <taxon>Bacteria</taxon>
        <taxon>Bacillati</taxon>
        <taxon>Bacillota</taxon>
        <taxon>Bacilli</taxon>
        <taxon>Bacillales</taxon>
        <taxon>Thermoactinomycetaceae</taxon>
        <taxon>Thermoflavimicrobium</taxon>
    </lineage>
</organism>
<name>A0A1I3QAE0_9BACL</name>
<proteinExistence type="predicted"/>
<dbReference type="RefSeq" id="WP_093229669.1">
    <property type="nucleotide sequence ID" value="NZ_FORR01000007.1"/>
</dbReference>
<evidence type="ECO:0000313" key="3">
    <source>
        <dbReference type="Proteomes" id="UP000199545"/>
    </source>
</evidence>
<feature type="transmembrane region" description="Helical" evidence="1">
    <location>
        <begin position="12"/>
        <end position="33"/>
    </location>
</feature>
<keyword evidence="1" id="KW-1133">Transmembrane helix</keyword>
<sequence>MGGFFHKPLRWAVTVGIISAILAMILSFTSSSILSGLSWIGGFVVLFGIVGIGIGFDMLGIAAAAATEQPFHSMAAQKVAGAKEAIGIIRRADQFANFCNDVIGDISGVISGAAALAVVSSLIASYPQLDKNQWLVNTLLVSLISALTVGGKALGKTISIHYANHIIFRVGKFFYYVNQKLNLQLFIVKKKRKRKRGGLGAPRAD</sequence>
<dbReference type="STRING" id="46223.SAMN05421852_10783"/>
<gene>
    <name evidence="2" type="ORF">SAMN05421852_10783</name>
</gene>
<protein>
    <recommendedName>
        <fullName evidence="4">CNNM transmembrane domain-containing protein</fullName>
    </recommendedName>
</protein>
<evidence type="ECO:0008006" key="4">
    <source>
        <dbReference type="Google" id="ProtNLM"/>
    </source>
</evidence>
<evidence type="ECO:0000256" key="1">
    <source>
        <dbReference type="SAM" id="Phobius"/>
    </source>
</evidence>
<feature type="transmembrane region" description="Helical" evidence="1">
    <location>
        <begin position="106"/>
        <end position="128"/>
    </location>
</feature>
<dbReference type="AlphaFoldDB" id="A0A1I3QAE0"/>